<dbReference type="EMBL" id="JBCLSH010000021">
    <property type="protein sequence ID" value="MEY8443897.1"/>
    <property type="molecule type" value="Genomic_DNA"/>
</dbReference>
<evidence type="ECO:0000313" key="2">
    <source>
        <dbReference type="Proteomes" id="UP001565283"/>
    </source>
</evidence>
<accession>A0ABV4D2Y3</accession>
<comment type="caution">
    <text evidence="1">The sequence shown here is derived from an EMBL/GenBank/DDBJ whole genome shotgun (WGS) entry which is preliminary data.</text>
</comment>
<protein>
    <submittedName>
        <fullName evidence="1">Uncharacterized protein</fullName>
    </submittedName>
</protein>
<evidence type="ECO:0000313" key="1">
    <source>
        <dbReference type="EMBL" id="MEY8443897.1"/>
    </source>
</evidence>
<keyword evidence="2" id="KW-1185">Reference proteome</keyword>
<gene>
    <name evidence="1" type="ORF">AALA52_06535</name>
</gene>
<organism evidence="1 2">
    <name type="scientific">Lactococcus ileimucosae</name>
    <dbReference type="NCBI Taxonomy" id="2941329"/>
    <lineage>
        <taxon>Bacteria</taxon>
        <taxon>Bacillati</taxon>
        <taxon>Bacillota</taxon>
        <taxon>Bacilli</taxon>
        <taxon>Lactobacillales</taxon>
        <taxon>Streptococcaceae</taxon>
        <taxon>Lactococcus</taxon>
    </lineage>
</organism>
<name>A0ABV4D2Y3_9LACT</name>
<reference evidence="1 2" key="1">
    <citation type="submission" date="2024-03" db="EMBL/GenBank/DDBJ databases">
        <title>Mouse gut bacterial collection (mGBC) of GemPharmatech.</title>
        <authorList>
            <person name="He Y."/>
            <person name="Dong L."/>
            <person name="Wu D."/>
            <person name="Gao X."/>
            <person name="Lin Z."/>
        </authorList>
    </citation>
    <scope>NUCLEOTIDE SEQUENCE [LARGE SCALE GENOMIC DNA]</scope>
    <source>
        <strain evidence="1 2">61-15</strain>
    </source>
</reference>
<proteinExistence type="predicted"/>
<dbReference type="RefSeq" id="WP_369948432.1">
    <property type="nucleotide sequence ID" value="NZ_JBCLSH010000021.1"/>
</dbReference>
<sequence length="109" mass="12246">MEKVRSFKLKNNGAFVVRIHVLKLINETWQNITPSSGYRDITLGAERTVDLQSIPKLAPGEKVKLKAEVVLGKNRAAPEEFIYDPAGPTVVYEIMGTTLNPKLRLSRRI</sequence>
<dbReference type="Proteomes" id="UP001565283">
    <property type="component" value="Unassembled WGS sequence"/>
</dbReference>